<dbReference type="SUPFAM" id="SSF56801">
    <property type="entry name" value="Acetyl-CoA synthetase-like"/>
    <property type="match status" value="1"/>
</dbReference>
<protein>
    <recommendedName>
        <fullName evidence="3">AMP-dependent synthetase/ligase domain-containing protein</fullName>
    </recommendedName>
</protein>
<dbReference type="AlphaFoldDB" id="A0AAV0V142"/>
<keyword evidence="2" id="KW-1185">Reference proteome</keyword>
<name>A0AAV0V142_9STRA</name>
<comment type="caution">
    <text evidence="1">The sequence shown here is derived from an EMBL/GenBank/DDBJ whole genome shotgun (WGS) entry which is preliminary data.</text>
</comment>
<accession>A0AAV0V142</accession>
<reference evidence="1" key="1">
    <citation type="submission" date="2022-12" db="EMBL/GenBank/DDBJ databases">
        <authorList>
            <person name="Webb A."/>
        </authorList>
    </citation>
    <scope>NUCLEOTIDE SEQUENCE</scope>
    <source>
        <strain evidence="1">Pd1</strain>
    </source>
</reference>
<evidence type="ECO:0000313" key="1">
    <source>
        <dbReference type="EMBL" id="CAI5741625.1"/>
    </source>
</evidence>
<organism evidence="1 2">
    <name type="scientific">Peronospora destructor</name>
    <dbReference type="NCBI Taxonomy" id="86335"/>
    <lineage>
        <taxon>Eukaryota</taxon>
        <taxon>Sar</taxon>
        <taxon>Stramenopiles</taxon>
        <taxon>Oomycota</taxon>
        <taxon>Peronosporomycetes</taxon>
        <taxon>Peronosporales</taxon>
        <taxon>Peronosporaceae</taxon>
        <taxon>Peronospora</taxon>
    </lineage>
</organism>
<evidence type="ECO:0008006" key="3">
    <source>
        <dbReference type="Google" id="ProtNLM"/>
    </source>
</evidence>
<gene>
    <name evidence="1" type="ORF">PDE001_LOCUS7904</name>
</gene>
<dbReference type="Proteomes" id="UP001162029">
    <property type="component" value="Unassembled WGS sequence"/>
</dbReference>
<dbReference type="EMBL" id="CANTFM010001603">
    <property type="protein sequence ID" value="CAI5741625.1"/>
    <property type="molecule type" value="Genomic_DNA"/>
</dbReference>
<evidence type="ECO:0000313" key="2">
    <source>
        <dbReference type="Proteomes" id="UP001162029"/>
    </source>
</evidence>
<dbReference type="Gene3D" id="3.40.50.980">
    <property type="match status" value="1"/>
</dbReference>
<sequence length="163" mass="18304">MELCHALEKLRTERAQSDNVALIETSGKKVLSDQDKVEVSYRQVYQWQRELREVLCLGGGADEWVVAINLMPFSMEETATMLLMTEQRHWTYVPVDIQLPVAKQLSLLQSAGARRLVTSASSELVKVLVADEDPKVTTIKSWTLDSTMNPFPSVQVVALPSGW</sequence>
<proteinExistence type="predicted"/>